<reference evidence="1" key="1">
    <citation type="journal article" date="2020" name="mSystems">
        <title>Genome- and Community-Level Interaction Insights into Carbon Utilization and Element Cycling Functions of Hydrothermarchaeota in Hydrothermal Sediment.</title>
        <authorList>
            <person name="Zhou Z."/>
            <person name="Liu Y."/>
            <person name="Xu W."/>
            <person name="Pan J."/>
            <person name="Luo Z.H."/>
            <person name="Li M."/>
        </authorList>
    </citation>
    <scope>NUCLEOTIDE SEQUENCE [LARGE SCALE GENOMIC DNA]</scope>
    <source>
        <strain evidence="1">SpSt-876</strain>
    </source>
</reference>
<sequence length="277" mass="32481">MPLLSQKEVLNLKLNCIPLPQLKILSQNFGLANIVSTTEIIKKLLEKGVDEKVVNDFIKQRYIEKIQERRTIISDEDLKKELMKVKTFSWGVVQGHLDQKIQTEYVRRIVRYEDLLNNVKAKLHDSVTNYVTCTWFNHWTTVLIEEHISLHSKVIPTIKNIKGIDIFFNGQPFDLKVTYLPRGYNPIDAINNPTDLAIWMYENQGAQRFGADNRLFVVLLDKNNPERSWELKRNFTLVFQRIDDFFNRETVSKKDEIVFTFGRKTYTAVTKVLMVTK</sequence>
<name>A0A7C6A9R0_UNCW3</name>
<gene>
    <name evidence="1" type="ORF">ENW73_07505</name>
</gene>
<accession>A0A7C6A9R0</accession>
<organism evidence="1">
    <name type="scientific">candidate division WOR-3 bacterium</name>
    <dbReference type="NCBI Taxonomy" id="2052148"/>
    <lineage>
        <taxon>Bacteria</taxon>
        <taxon>Bacteria division WOR-3</taxon>
    </lineage>
</organism>
<comment type="caution">
    <text evidence="1">The sequence shown here is derived from an EMBL/GenBank/DDBJ whole genome shotgun (WGS) entry which is preliminary data.</text>
</comment>
<dbReference type="EMBL" id="DTLI01000176">
    <property type="protein sequence ID" value="HHS52691.1"/>
    <property type="molecule type" value="Genomic_DNA"/>
</dbReference>
<protein>
    <submittedName>
        <fullName evidence="1">Uncharacterized protein</fullName>
    </submittedName>
</protein>
<dbReference type="AlphaFoldDB" id="A0A7C6A9R0"/>
<evidence type="ECO:0000313" key="1">
    <source>
        <dbReference type="EMBL" id="HHS52691.1"/>
    </source>
</evidence>
<proteinExistence type="predicted"/>